<evidence type="ECO:0000256" key="1">
    <source>
        <dbReference type="ARBA" id="ARBA00022553"/>
    </source>
</evidence>
<comment type="caution">
    <text evidence="4">The sequence shown here is derived from an EMBL/GenBank/DDBJ whole genome shotgun (WGS) entry which is preliminary data.</text>
</comment>
<dbReference type="GO" id="GO:0003677">
    <property type="term" value="F:DNA binding"/>
    <property type="evidence" value="ECO:0007669"/>
    <property type="project" value="UniProtKB-KW"/>
</dbReference>
<evidence type="ECO:0000313" key="5">
    <source>
        <dbReference type="Proteomes" id="UP000554342"/>
    </source>
</evidence>
<proteinExistence type="predicted"/>
<dbReference type="SUPFAM" id="SSF52172">
    <property type="entry name" value="CheY-like"/>
    <property type="match status" value="1"/>
</dbReference>
<feature type="modified residue" description="4-aspartylphosphate" evidence="2">
    <location>
        <position position="56"/>
    </location>
</feature>
<dbReference type="AlphaFoldDB" id="A0A840YYR8"/>
<dbReference type="Gene3D" id="3.40.50.2300">
    <property type="match status" value="1"/>
</dbReference>
<keyword evidence="1 2" id="KW-0597">Phosphoprotein</keyword>
<dbReference type="GO" id="GO:0000160">
    <property type="term" value="P:phosphorelay signal transduction system"/>
    <property type="evidence" value="ECO:0007669"/>
    <property type="project" value="InterPro"/>
</dbReference>
<evidence type="ECO:0000259" key="3">
    <source>
        <dbReference type="PROSITE" id="PS50110"/>
    </source>
</evidence>
<dbReference type="InterPro" id="IPR011006">
    <property type="entry name" value="CheY-like_superfamily"/>
</dbReference>
<evidence type="ECO:0000256" key="2">
    <source>
        <dbReference type="PROSITE-ProRule" id="PRU00169"/>
    </source>
</evidence>
<dbReference type="Proteomes" id="UP000554342">
    <property type="component" value="Unassembled WGS sequence"/>
</dbReference>
<dbReference type="PROSITE" id="PS50110">
    <property type="entry name" value="RESPONSE_REGULATORY"/>
    <property type="match status" value="1"/>
</dbReference>
<reference evidence="4 5" key="1">
    <citation type="submission" date="2020-08" db="EMBL/GenBank/DDBJ databases">
        <title>Genomic Encyclopedia of Type Strains, Phase IV (KMG-IV): sequencing the most valuable type-strain genomes for metagenomic binning, comparative biology and taxonomic classification.</title>
        <authorList>
            <person name="Goeker M."/>
        </authorList>
    </citation>
    <scope>NUCLEOTIDE SEQUENCE [LARGE SCALE GENOMIC DNA]</scope>
    <source>
        <strain evidence="4 5">DSM 27203</strain>
    </source>
</reference>
<keyword evidence="4" id="KW-0238">DNA-binding</keyword>
<feature type="domain" description="Response regulatory" evidence="3">
    <location>
        <begin position="6"/>
        <end position="117"/>
    </location>
</feature>
<accession>A0A840YYR8</accession>
<gene>
    <name evidence="4" type="ORF">FHR23_001751</name>
</gene>
<organism evidence="4 5">
    <name type="scientific">Stakelama sediminis</name>
    <dbReference type="NCBI Taxonomy" id="463200"/>
    <lineage>
        <taxon>Bacteria</taxon>
        <taxon>Pseudomonadati</taxon>
        <taxon>Pseudomonadota</taxon>
        <taxon>Alphaproteobacteria</taxon>
        <taxon>Sphingomonadales</taxon>
        <taxon>Sphingomonadaceae</taxon>
        <taxon>Stakelama</taxon>
    </lineage>
</organism>
<dbReference type="PANTHER" id="PTHR44591:SF24">
    <property type="entry name" value="PROTEIN-GLUTAMATE METHYLESTERASE_PROTEIN-GLUTAMINE GLUTAMINASE 1"/>
    <property type="match status" value="1"/>
</dbReference>
<keyword evidence="5" id="KW-1185">Reference proteome</keyword>
<dbReference type="RefSeq" id="WP_184002910.1">
    <property type="nucleotide sequence ID" value="NZ_BAABIF010000013.1"/>
</dbReference>
<sequence length="117" mass="12462">MANVEKILIVEDEPLIAMMIEDFLDILGKRAIGSVDSVADALDAVEAGGMDAVILDVNLRGGEKCWPVASALAEKNIPFVLATGGAGDMIDPEFRDRPILPKPFTLEAVEEALDALL</sequence>
<evidence type="ECO:0000313" key="4">
    <source>
        <dbReference type="EMBL" id="MBB5718828.1"/>
    </source>
</evidence>
<dbReference type="EMBL" id="JACIJI010000002">
    <property type="protein sequence ID" value="MBB5718828.1"/>
    <property type="molecule type" value="Genomic_DNA"/>
</dbReference>
<dbReference type="SMART" id="SM00448">
    <property type="entry name" value="REC"/>
    <property type="match status" value="1"/>
</dbReference>
<name>A0A840YYR8_9SPHN</name>
<dbReference type="InterPro" id="IPR050595">
    <property type="entry name" value="Bact_response_regulator"/>
</dbReference>
<protein>
    <submittedName>
        <fullName evidence="4">DNA-binding response OmpR family regulator</fullName>
    </submittedName>
</protein>
<dbReference type="InterPro" id="IPR001789">
    <property type="entry name" value="Sig_transdc_resp-reg_receiver"/>
</dbReference>
<dbReference type="PANTHER" id="PTHR44591">
    <property type="entry name" value="STRESS RESPONSE REGULATOR PROTEIN 1"/>
    <property type="match status" value="1"/>
</dbReference>
<dbReference type="Pfam" id="PF00072">
    <property type="entry name" value="Response_reg"/>
    <property type="match status" value="1"/>
</dbReference>